<dbReference type="GeneID" id="36329898"/>
<dbReference type="OrthoDB" id="1431247at2759"/>
<dbReference type="Proteomes" id="UP000194127">
    <property type="component" value="Unassembled WGS sequence"/>
</dbReference>
<sequence>MNPQQAWNEWDETHRYQTQQDTQPRPGYAPTPQYYQPAAEIQLQERSTNSFRFDNITPAHFRQDQQPQLLVESVRDASAGAGPVRTARRSAQAYGTHPYQRPQSAAPLRTGTAARLSPVHERCPAANVWRERLLLSTLPGAEAPSLSFDRPGTSAASTPTVTPAHHAQGLPAVPAHAHANMPRYNIRADVHFDAARGLLIAMLELPGVRKTDVRISLAQCPHSRMKVLAVAGVAFPSHFISDSAHGGALHAVRERKCGAFGRCLPVPPETKVARFATALNYKYNAFALKNPPQVALPPAFDSQQNVSYTVSSQFPASLNIGILRPYFLATAPVLMDHLPY</sequence>
<gene>
    <name evidence="2" type="ORF">POSPLADRAFT_1138773</name>
</gene>
<feature type="region of interest" description="Disordered" evidence="1">
    <location>
        <begin position="88"/>
        <end position="113"/>
    </location>
</feature>
<accession>A0A1X6N527</accession>
<feature type="compositionally biased region" description="Low complexity" evidence="1">
    <location>
        <begin position="153"/>
        <end position="164"/>
    </location>
</feature>
<name>A0A1X6N527_9APHY</name>
<proteinExistence type="predicted"/>
<dbReference type="RefSeq" id="XP_024340502.1">
    <property type="nucleotide sequence ID" value="XM_024484949.1"/>
</dbReference>
<evidence type="ECO:0008006" key="4">
    <source>
        <dbReference type="Google" id="ProtNLM"/>
    </source>
</evidence>
<dbReference type="AlphaFoldDB" id="A0A1X6N527"/>
<evidence type="ECO:0000313" key="3">
    <source>
        <dbReference type="Proteomes" id="UP000194127"/>
    </source>
</evidence>
<protein>
    <recommendedName>
        <fullName evidence="4">SHSP domain-containing protein</fullName>
    </recommendedName>
</protein>
<evidence type="ECO:0000256" key="1">
    <source>
        <dbReference type="SAM" id="MobiDB-lite"/>
    </source>
</evidence>
<evidence type="ECO:0000313" key="2">
    <source>
        <dbReference type="EMBL" id="OSX63708.1"/>
    </source>
</evidence>
<keyword evidence="3" id="KW-1185">Reference proteome</keyword>
<feature type="region of interest" description="Disordered" evidence="1">
    <location>
        <begin position="144"/>
        <end position="164"/>
    </location>
</feature>
<reference evidence="2 3" key="1">
    <citation type="submission" date="2017-04" db="EMBL/GenBank/DDBJ databases">
        <title>Genome Sequence of the Model Brown-Rot Fungus Postia placenta SB12.</title>
        <authorList>
            <consortium name="DOE Joint Genome Institute"/>
            <person name="Gaskell J."/>
            <person name="Kersten P."/>
            <person name="Larrondo L.F."/>
            <person name="Canessa P."/>
            <person name="Martinez D."/>
            <person name="Hibbett D."/>
            <person name="Schmoll M."/>
            <person name="Kubicek C.P."/>
            <person name="Martinez A.T."/>
            <person name="Yadav J."/>
            <person name="Master E."/>
            <person name="Magnuson J.K."/>
            <person name="James T."/>
            <person name="Yaver D."/>
            <person name="Berka R."/>
            <person name="Labutti K."/>
            <person name="Lipzen A."/>
            <person name="Aerts A."/>
            <person name="Barry K."/>
            <person name="Henrissat B."/>
            <person name="Blanchette R."/>
            <person name="Grigoriev I."/>
            <person name="Cullen D."/>
        </authorList>
    </citation>
    <scope>NUCLEOTIDE SEQUENCE [LARGE SCALE GENOMIC DNA]</scope>
    <source>
        <strain evidence="2 3">MAD-698-R-SB12</strain>
    </source>
</reference>
<feature type="region of interest" description="Disordered" evidence="1">
    <location>
        <begin position="1"/>
        <end position="33"/>
    </location>
</feature>
<dbReference type="EMBL" id="KZ110595">
    <property type="protein sequence ID" value="OSX63708.1"/>
    <property type="molecule type" value="Genomic_DNA"/>
</dbReference>
<dbReference type="STRING" id="670580.A0A1X6N527"/>
<organism evidence="2 3">
    <name type="scientific">Postia placenta MAD-698-R-SB12</name>
    <dbReference type="NCBI Taxonomy" id="670580"/>
    <lineage>
        <taxon>Eukaryota</taxon>
        <taxon>Fungi</taxon>
        <taxon>Dikarya</taxon>
        <taxon>Basidiomycota</taxon>
        <taxon>Agaricomycotina</taxon>
        <taxon>Agaricomycetes</taxon>
        <taxon>Polyporales</taxon>
        <taxon>Adustoporiaceae</taxon>
        <taxon>Rhodonia</taxon>
    </lineage>
</organism>